<dbReference type="InterPro" id="IPR005025">
    <property type="entry name" value="FMN_Rdtase-like_dom"/>
</dbReference>
<dbReference type="PANTHER" id="PTHR43741">
    <property type="entry name" value="FMN-DEPENDENT NADH-AZOREDUCTASE 1"/>
    <property type="match status" value="1"/>
</dbReference>
<sequence>MNITVIYGVMHKGSTYHIVKLFLNRLTDDSDKIDEFFLPRDMDQNCCGCFSCFLNGENTCPHFDKVHPIAESLEKADLIILSSPVYVFSISGQLKSLLDHFGYQWMPHRPNKTMFSKVGLVISTVAGAGMKKANQNMKDNLFYWGVPKIYSYGKAVEAIGWDSISHEKKNIIEREVNNLSRKIKKSVGRARPTLKTKIIFSIMGLMQKKSKWNPTDRDYWEKNGWLTGGRPW</sequence>
<evidence type="ECO:0000313" key="2">
    <source>
        <dbReference type="EMBL" id="QAT62863.1"/>
    </source>
</evidence>
<dbReference type="PANTHER" id="PTHR43741:SF4">
    <property type="entry name" value="FMN-DEPENDENT NADH:QUINONE OXIDOREDUCTASE"/>
    <property type="match status" value="1"/>
</dbReference>
<reference evidence="3" key="1">
    <citation type="submission" date="2019-01" db="EMBL/GenBank/DDBJ databases">
        <title>Draft genomes of a novel of Sporanaerobacter strains.</title>
        <authorList>
            <person name="Ma S."/>
        </authorList>
    </citation>
    <scope>NUCLEOTIDE SEQUENCE [LARGE SCALE GENOMIC DNA]</scope>
    <source>
        <strain evidence="3">NJN-17</strain>
    </source>
</reference>
<organism evidence="2 3">
    <name type="scientific">Acidilutibacter cellobiosedens</name>
    <dbReference type="NCBI Taxonomy" id="2507161"/>
    <lineage>
        <taxon>Bacteria</taxon>
        <taxon>Bacillati</taxon>
        <taxon>Bacillota</taxon>
        <taxon>Tissierellia</taxon>
        <taxon>Tissierellales</taxon>
        <taxon>Acidilutibacteraceae</taxon>
        <taxon>Acidilutibacter</taxon>
    </lineage>
</organism>
<dbReference type="OrthoDB" id="3789967at2"/>
<feature type="domain" description="NADPH-dependent FMN reductase-like" evidence="1">
    <location>
        <begin position="1"/>
        <end position="148"/>
    </location>
</feature>
<dbReference type="Proteomes" id="UP000287969">
    <property type="component" value="Chromosome"/>
</dbReference>
<dbReference type="EMBL" id="CP035282">
    <property type="protein sequence ID" value="QAT62863.1"/>
    <property type="molecule type" value="Genomic_DNA"/>
</dbReference>
<dbReference type="KEGG" id="spoa:EQM13_15445"/>
<evidence type="ECO:0000259" key="1">
    <source>
        <dbReference type="Pfam" id="PF03358"/>
    </source>
</evidence>
<name>A0A410QFK6_9FIRM</name>
<protein>
    <submittedName>
        <fullName evidence="2">Flavodoxin family protein</fullName>
    </submittedName>
</protein>
<dbReference type="InterPro" id="IPR050104">
    <property type="entry name" value="FMN-dep_NADH:Q_OxRdtase_AzoR1"/>
</dbReference>
<dbReference type="AlphaFoldDB" id="A0A410QFK6"/>
<dbReference type="Gene3D" id="3.40.50.360">
    <property type="match status" value="1"/>
</dbReference>
<evidence type="ECO:0000313" key="3">
    <source>
        <dbReference type="Proteomes" id="UP000287969"/>
    </source>
</evidence>
<dbReference type="Pfam" id="PF03358">
    <property type="entry name" value="FMN_red"/>
    <property type="match status" value="1"/>
</dbReference>
<dbReference type="InterPro" id="IPR029039">
    <property type="entry name" value="Flavoprotein-like_sf"/>
</dbReference>
<dbReference type="SUPFAM" id="SSF52218">
    <property type="entry name" value="Flavoproteins"/>
    <property type="match status" value="1"/>
</dbReference>
<dbReference type="RefSeq" id="WP_128753138.1">
    <property type="nucleotide sequence ID" value="NZ_CP035282.1"/>
</dbReference>
<gene>
    <name evidence="2" type="ORF">EQM13_15445</name>
</gene>
<proteinExistence type="predicted"/>
<accession>A0A410QFK6</accession>
<dbReference type="GO" id="GO:0016491">
    <property type="term" value="F:oxidoreductase activity"/>
    <property type="evidence" value="ECO:0007669"/>
    <property type="project" value="InterPro"/>
</dbReference>
<keyword evidence="3" id="KW-1185">Reference proteome</keyword>